<protein>
    <submittedName>
        <fullName evidence="1">Uncharacterized protein</fullName>
    </submittedName>
</protein>
<dbReference type="AlphaFoldDB" id="A0A098EDU5"/>
<accession>A0A098EDU5</accession>
<sequence length="340" mass="38591">MGNNMNLSDIVLDLHPYVADILEVWEDGSPEEFCDAILESIDNDENPQGVRAAFMYLIDRAEDALRRAQTRALSRPMTEHRWICINEALRAVCSCSSGVRLSSTRQIYFLLHSAILHASFAYFDRGDAPRTIHNDSYNLQDSISFLTLALAVVLRQANKDRANVTSFWDENAIPLLSSLSDSTIYDTFIKAHDRAAQIIMRTQQILQNTGVYSRTRNLRNILHNITILDFRRSGITAALDSDYDSDAEDIVLSIQNDMGFYERLNGLFESFPIRNIGNSNLCLNIRHAVILAYCFINNSRITKAIEYIEGEEWENTPVPSEISELVGGLRQDAFTQEPDR</sequence>
<dbReference type="Proteomes" id="UP000055047">
    <property type="component" value="Unassembled WGS sequence"/>
</dbReference>
<name>A0A098EDU5_ANAPH</name>
<evidence type="ECO:0000313" key="2">
    <source>
        <dbReference type="Proteomes" id="UP000055047"/>
    </source>
</evidence>
<evidence type="ECO:0000313" key="1">
    <source>
        <dbReference type="EMBL" id="CEG20468.1"/>
    </source>
</evidence>
<gene>
    <name evidence="1" type="ORF">ANAPHAGO_00649</name>
</gene>
<reference evidence="1 2" key="1">
    <citation type="submission" date="2014-09" db="EMBL/GenBank/DDBJ databases">
        <authorList>
            <person name="Loux Valentin"/>
            <person name="Dugat Thibaut"/>
        </authorList>
    </citation>
    <scope>NUCLEOTIDE SEQUENCE [LARGE SCALE GENOMIC DNA]</scope>
    <source>
        <strain evidence="1 2">BOV-10_179</strain>
    </source>
</reference>
<organism evidence="1 2">
    <name type="scientific">Anaplasma phagocytophilum</name>
    <name type="common">Ehrlichia phagocytophila</name>
    <dbReference type="NCBI Taxonomy" id="948"/>
    <lineage>
        <taxon>Bacteria</taxon>
        <taxon>Pseudomonadati</taxon>
        <taxon>Pseudomonadota</taxon>
        <taxon>Alphaproteobacteria</taxon>
        <taxon>Rickettsiales</taxon>
        <taxon>Anaplasmataceae</taxon>
        <taxon>Anaplasma</taxon>
        <taxon>phagocytophilum group</taxon>
    </lineage>
</organism>
<dbReference type="EMBL" id="CCXQ01000016">
    <property type="protein sequence ID" value="CEG20468.1"/>
    <property type="molecule type" value="Genomic_DNA"/>
</dbReference>
<proteinExistence type="predicted"/>